<dbReference type="GO" id="GO:0061630">
    <property type="term" value="F:ubiquitin protein ligase activity"/>
    <property type="evidence" value="ECO:0007669"/>
    <property type="project" value="TreeGrafter"/>
</dbReference>
<keyword evidence="1" id="KW-0479">Metal-binding</keyword>
<proteinExistence type="predicted"/>
<evidence type="ECO:0000256" key="5">
    <source>
        <dbReference type="SAM" id="MobiDB-lite"/>
    </source>
</evidence>
<organism evidence="7 8">
    <name type="scientific">Trichogramma brassicae</name>
    <dbReference type="NCBI Taxonomy" id="86971"/>
    <lineage>
        <taxon>Eukaryota</taxon>
        <taxon>Metazoa</taxon>
        <taxon>Ecdysozoa</taxon>
        <taxon>Arthropoda</taxon>
        <taxon>Hexapoda</taxon>
        <taxon>Insecta</taxon>
        <taxon>Pterygota</taxon>
        <taxon>Neoptera</taxon>
        <taxon>Endopterygota</taxon>
        <taxon>Hymenoptera</taxon>
        <taxon>Apocrita</taxon>
        <taxon>Proctotrupomorpha</taxon>
        <taxon>Chalcidoidea</taxon>
        <taxon>Trichogrammatidae</taxon>
        <taxon>Trichogramma</taxon>
    </lineage>
</organism>
<feature type="compositionally biased region" description="Basic and acidic residues" evidence="5">
    <location>
        <begin position="1"/>
        <end position="10"/>
    </location>
</feature>
<sequence length="330" mass="35592">MELRPRRSVDRLNVYNTESDSDEEVVSATVNQNVSQVEGLQPISQPLQEAIARPSTAVDGPTGTGVNNSRLEGGSQREPVAAGPSGIFVDSESDSDQNDVQAVVPRSGPSHGVGPTSSRPLQEAIAPTENAPMSVGNNSSMAGPSNDAENGGSCSVCMFRPKTHCFVPCGHWTCCEWCAVKIMMGQKVCPHCRAKASCTTRVIDRYDHSVAEPANNDSINNGVLYQSCTDRSNTHARPRSRTAATVIGSLRREKGLSIVSRTCECRLLELCCRARLPASQRRIAILHSGDFKIYRADVHVSSVKQRVLSSSIVVPMLWVIARSSVARSCQ</sequence>
<evidence type="ECO:0000259" key="6">
    <source>
        <dbReference type="PROSITE" id="PS50089"/>
    </source>
</evidence>
<dbReference type="SUPFAM" id="SSF57850">
    <property type="entry name" value="RING/U-box"/>
    <property type="match status" value="1"/>
</dbReference>
<keyword evidence="2 4" id="KW-0863">Zinc-finger</keyword>
<keyword evidence="8" id="KW-1185">Reference proteome</keyword>
<evidence type="ECO:0000256" key="3">
    <source>
        <dbReference type="ARBA" id="ARBA00022833"/>
    </source>
</evidence>
<name>A0A6H5ITS4_9HYME</name>
<dbReference type="AlphaFoldDB" id="A0A6H5ITS4"/>
<feature type="domain" description="RING-type" evidence="6">
    <location>
        <begin position="154"/>
        <end position="193"/>
    </location>
</feature>
<dbReference type="PROSITE" id="PS50089">
    <property type="entry name" value="ZF_RING_2"/>
    <property type="match status" value="1"/>
</dbReference>
<dbReference type="OrthoDB" id="10251804at2759"/>
<dbReference type="InterPro" id="IPR013083">
    <property type="entry name" value="Znf_RING/FYVE/PHD"/>
</dbReference>
<protein>
    <recommendedName>
        <fullName evidence="6">RING-type domain-containing protein</fullName>
    </recommendedName>
</protein>
<evidence type="ECO:0000256" key="4">
    <source>
        <dbReference type="PROSITE-ProRule" id="PRU00175"/>
    </source>
</evidence>
<dbReference type="GO" id="GO:0016567">
    <property type="term" value="P:protein ubiquitination"/>
    <property type="evidence" value="ECO:0007669"/>
    <property type="project" value="TreeGrafter"/>
</dbReference>
<keyword evidence="3" id="KW-0862">Zinc</keyword>
<evidence type="ECO:0000256" key="2">
    <source>
        <dbReference type="ARBA" id="ARBA00022771"/>
    </source>
</evidence>
<dbReference type="EMBL" id="CADCXV010001019">
    <property type="protein sequence ID" value="CAB0040401.1"/>
    <property type="molecule type" value="Genomic_DNA"/>
</dbReference>
<evidence type="ECO:0000313" key="7">
    <source>
        <dbReference type="EMBL" id="CAB0040401.1"/>
    </source>
</evidence>
<dbReference type="PANTHER" id="PTHR46858:SF5">
    <property type="entry name" value="E3 UBIQUITIN-PROTEIN LIGASE APD1-RELATED"/>
    <property type="match status" value="1"/>
</dbReference>
<gene>
    <name evidence="7" type="ORF">TBRA_LOCUS12114</name>
</gene>
<dbReference type="PANTHER" id="PTHR46858">
    <property type="entry name" value="OS05G0521000 PROTEIN"/>
    <property type="match status" value="1"/>
</dbReference>
<feature type="region of interest" description="Disordered" evidence="5">
    <location>
        <begin position="1"/>
        <end position="27"/>
    </location>
</feature>
<reference evidence="7 8" key="1">
    <citation type="submission" date="2020-02" db="EMBL/GenBank/DDBJ databases">
        <authorList>
            <person name="Ferguson B K."/>
        </authorList>
    </citation>
    <scope>NUCLEOTIDE SEQUENCE [LARGE SCALE GENOMIC DNA]</scope>
</reference>
<dbReference type="Pfam" id="PF13920">
    <property type="entry name" value="zf-C3HC4_3"/>
    <property type="match status" value="1"/>
</dbReference>
<dbReference type="InterPro" id="IPR001841">
    <property type="entry name" value="Znf_RING"/>
</dbReference>
<dbReference type="Gene3D" id="3.30.40.10">
    <property type="entry name" value="Zinc/RING finger domain, C3HC4 (zinc finger)"/>
    <property type="match status" value="1"/>
</dbReference>
<dbReference type="GO" id="GO:0008270">
    <property type="term" value="F:zinc ion binding"/>
    <property type="evidence" value="ECO:0007669"/>
    <property type="project" value="UniProtKB-KW"/>
</dbReference>
<dbReference type="Proteomes" id="UP000479190">
    <property type="component" value="Unassembled WGS sequence"/>
</dbReference>
<feature type="region of interest" description="Disordered" evidence="5">
    <location>
        <begin position="54"/>
        <end position="121"/>
    </location>
</feature>
<evidence type="ECO:0000313" key="8">
    <source>
        <dbReference type="Proteomes" id="UP000479190"/>
    </source>
</evidence>
<evidence type="ECO:0000256" key="1">
    <source>
        <dbReference type="ARBA" id="ARBA00022723"/>
    </source>
</evidence>
<accession>A0A6H5ITS4</accession>